<gene>
    <name evidence="1" type="ORF">DPMN_118763</name>
</gene>
<reference evidence="1" key="2">
    <citation type="submission" date="2020-11" db="EMBL/GenBank/DDBJ databases">
        <authorList>
            <person name="McCartney M.A."/>
            <person name="Auch B."/>
            <person name="Kono T."/>
            <person name="Mallez S."/>
            <person name="Becker A."/>
            <person name="Gohl D.M."/>
            <person name="Silverstein K.A.T."/>
            <person name="Koren S."/>
            <person name="Bechman K.B."/>
            <person name="Herman A."/>
            <person name="Abrahante J.E."/>
            <person name="Garbe J."/>
        </authorList>
    </citation>
    <scope>NUCLEOTIDE SEQUENCE</scope>
    <source>
        <strain evidence="1">Duluth1</strain>
        <tissue evidence="1">Whole animal</tissue>
    </source>
</reference>
<sequence length="114" mass="12869">MFKLYAPIQKVQSKTFAYLYKETVSEKQKVTKILKADRKLMHILFNEANLGRAVETAFVLEHEPSDLPLSFAKASGKKHETQKSYILQVLTKDNDIVTPRAVPTTTNATCAIID</sequence>
<accession>A0A9D4GH19</accession>
<evidence type="ECO:0000313" key="1">
    <source>
        <dbReference type="EMBL" id="KAH3817231.1"/>
    </source>
</evidence>
<comment type="caution">
    <text evidence="1">The sequence shown here is derived from an EMBL/GenBank/DDBJ whole genome shotgun (WGS) entry which is preliminary data.</text>
</comment>
<proteinExistence type="predicted"/>
<organism evidence="1 2">
    <name type="scientific">Dreissena polymorpha</name>
    <name type="common">Zebra mussel</name>
    <name type="synonym">Mytilus polymorpha</name>
    <dbReference type="NCBI Taxonomy" id="45954"/>
    <lineage>
        <taxon>Eukaryota</taxon>
        <taxon>Metazoa</taxon>
        <taxon>Spiralia</taxon>
        <taxon>Lophotrochozoa</taxon>
        <taxon>Mollusca</taxon>
        <taxon>Bivalvia</taxon>
        <taxon>Autobranchia</taxon>
        <taxon>Heteroconchia</taxon>
        <taxon>Euheterodonta</taxon>
        <taxon>Imparidentia</taxon>
        <taxon>Neoheterodontei</taxon>
        <taxon>Myida</taxon>
        <taxon>Dreissenoidea</taxon>
        <taxon>Dreissenidae</taxon>
        <taxon>Dreissena</taxon>
    </lineage>
</organism>
<name>A0A9D4GH19_DREPO</name>
<evidence type="ECO:0000313" key="2">
    <source>
        <dbReference type="Proteomes" id="UP000828390"/>
    </source>
</evidence>
<reference evidence="1" key="1">
    <citation type="journal article" date="2019" name="bioRxiv">
        <title>The Genome of the Zebra Mussel, Dreissena polymorpha: A Resource for Invasive Species Research.</title>
        <authorList>
            <person name="McCartney M.A."/>
            <person name="Auch B."/>
            <person name="Kono T."/>
            <person name="Mallez S."/>
            <person name="Zhang Y."/>
            <person name="Obille A."/>
            <person name="Becker A."/>
            <person name="Abrahante J.E."/>
            <person name="Garbe J."/>
            <person name="Badalamenti J.P."/>
            <person name="Herman A."/>
            <person name="Mangelson H."/>
            <person name="Liachko I."/>
            <person name="Sullivan S."/>
            <person name="Sone E.D."/>
            <person name="Koren S."/>
            <person name="Silverstein K.A.T."/>
            <person name="Beckman K.B."/>
            <person name="Gohl D.M."/>
        </authorList>
    </citation>
    <scope>NUCLEOTIDE SEQUENCE</scope>
    <source>
        <strain evidence="1">Duluth1</strain>
        <tissue evidence="1">Whole animal</tissue>
    </source>
</reference>
<protein>
    <submittedName>
        <fullName evidence="1">Uncharacterized protein</fullName>
    </submittedName>
</protein>
<dbReference type="AlphaFoldDB" id="A0A9D4GH19"/>
<keyword evidence="2" id="KW-1185">Reference proteome</keyword>
<dbReference type="EMBL" id="JAIWYP010000005">
    <property type="protein sequence ID" value="KAH3817231.1"/>
    <property type="molecule type" value="Genomic_DNA"/>
</dbReference>
<dbReference type="Proteomes" id="UP000828390">
    <property type="component" value="Unassembled WGS sequence"/>
</dbReference>